<feature type="domain" description="Ice-binding protein C-terminal" evidence="2">
    <location>
        <begin position="279"/>
        <end position="303"/>
    </location>
</feature>
<protein>
    <recommendedName>
        <fullName evidence="2">Ice-binding protein C-terminal domain-containing protein</fullName>
    </recommendedName>
</protein>
<evidence type="ECO:0000259" key="2">
    <source>
        <dbReference type="Pfam" id="PF07589"/>
    </source>
</evidence>
<evidence type="ECO:0000313" key="3">
    <source>
        <dbReference type="EMBL" id="SPP99489.1"/>
    </source>
</evidence>
<keyword evidence="4" id="KW-1185">Reference proteome</keyword>
<dbReference type="OrthoDB" id="8780903at2"/>
<feature type="transmembrane region" description="Helical" evidence="1">
    <location>
        <begin position="24"/>
        <end position="47"/>
    </location>
</feature>
<proteinExistence type="predicted"/>
<dbReference type="Pfam" id="PF07589">
    <property type="entry name" value="PEP-CTERM"/>
    <property type="match status" value="1"/>
</dbReference>
<evidence type="ECO:0000256" key="1">
    <source>
        <dbReference type="SAM" id="Phobius"/>
    </source>
</evidence>
<keyword evidence="1" id="KW-0812">Transmembrane</keyword>
<sequence length="305" mass="32529">MSKNLMNRLNPKTKEVKQMKKTRFFLLSVMIISMFVIYGTAFALPMIGFDPTGTGTFTLTNTNTSSYADLWTSLTDTGLSVGFDPTAVVPTPDAPYDTTFILQGRVDAMSANGTKLLVSVFNNVTQQVTFETKLTETVITETAFDGTHQTASFSSGADPTALLQVYFNNAVTAVPGNGAGTVSGYDDGTLILTAHLASATASFDSPVPGQLGTGSFDIRYIIDSWDPLYIDATTQHIFDIEGTGTLNLPPFFTPAVMWDGTNTSTGIPLKYDGSSSFSAVPEPATFVLLGAGLAGLGVLRFRRKA</sequence>
<dbReference type="EMBL" id="OUUY01000001">
    <property type="protein sequence ID" value="SPP99489.1"/>
    <property type="molecule type" value="Genomic_DNA"/>
</dbReference>
<keyword evidence="1" id="KW-0472">Membrane</keyword>
<reference evidence="4" key="1">
    <citation type="submission" date="2018-03" db="EMBL/GenBank/DDBJ databases">
        <authorList>
            <person name="Zecchin S."/>
        </authorList>
    </citation>
    <scope>NUCLEOTIDE SEQUENCE [LARGE SCALE GENOMIC DNA]</scope>
</reference>
<dbReference type="InterPro" id="IPR013424">
    <property type="entry name" value="Ice-binding_C"/>
</dbReference>
<evidence type="ECO:0000313" key="4">
    <source>
        <dbReference type="Proteomes" id="UP000245125"/>
    </source>
</evidence>
<organism evidence="3 4">
    <name type="scientific">Candidatus Sulfobium mesophilum</name>
    <dbReference type="NCBI Taxonomy" id="2016548"/>
    <lineage>
        <taxon>Bacteria</taxon>
        <taxon>Pseudomonadati</taxon>
        <taxon>Nitrospirota</taxon>
        <taxon>Nitrospiria</taxon>
        <taxon>Nitrospirales</taxon>
        <taxon>Nitrospiraceae</taxon>
        <taxon>Candidatus Sulfobium</taxon>
    </lineage>
</organism>
<name>A0A2U3QDS6_9BACT</name>
<dbReference type="NCBIfam" id="TIGR02595">
    <property type="entry name" value="PEP_CTERM"/>
    <property type="match status" value="1"/>
</dbReference>
<feature type="transmembrane region" description="Helical" evidence="1">
    <location>
        <begin position="284"/>
        <end position="301"/>
    </location>
</feature>
<accession>A0A2U3QDS6</accession>
<dbReference type="AlphaFoldDB" id="A0A2U3QDS6"/>
<gene>
    <name evidence="3" type="ORF">NBG4_10023</name>
</gene>
<dbReference type="Proteomes" id="UP000245125">
    <property type="component" value="Unassembled WGS sequence"/>
</dbReference>
<keyword evidence="1" id="KW-1133">Transmembrane helix</keyword>